<dbReference type="Gene3D" id="2.30.40.10">
    <property type="entry name" value="Urease, subunit C, domain 1"/>
    <property type="match status" value="1"/>
</dbReference>
<sequence>MIKYKIALFVITCVFLAACSPVEREGTEFADLIFIGDNIITMDNSKVTAVAVRGDRIVATGGQAEVIQLQDDSTRLVELGDRALLPGFIDAHGHFGAVATSSALLDLSSPPVGTVEAIDDIVTAIQNWIENNNVPDGQLIYGFGYDDSLLAEQRHPNRDDLDRASTSHPIVIRHVSGHLNAANSLALAQSEITAESQPPPGGVIRRRSGSDEPIGVMEETAMGLLPGYGALISEEQGWQLRRDAAEIYSSYGITTIQDSNVSVAYVNALKAHAREEAFPVDIVAYIMGNPLSDIELGQVSQDAAYIGGVRIGGVKFILDGSPQGRTAWMSQPYNEGPPGVDADYVAYPSYDPEAYHARVNSLLERQVPVLAHANGDQAIERMINGIAEAVEGGVIPDHRSVIIHAQLIRADQLDRVKELGIIPSYYSAHPFFWGDWHRLSFGDERAGFISPVRATINRDIPFTVHNDSPIVPPDMMRLISITVNRQTRSGYILGPEQRATVMEALYAITQGAAYQYFEEDEKGSITPGKRADLVILETNPLAVDPAQLADVKISETFARGVSVYRGETN</sequence>
<dbReference type="PANTHER" id="PTHR22642">
    <property type="entry name" value="IMIDAZOLONEPROPIONASE"/>
    <property type="match status" value="1"/>
</dbReference>
<dbReference type="CDD" id="cd01300">
    <property type="entry name" value="YtcJ_like"/>
    <property type="match status" value="1"/>
</dbReference>
<dbReference type="InterPro" id="IPR011059">
    <property type="entry name" value="Metal-dep_hydrolase_composite"/>
</dbReference>
<dbReference type="EMBL" id="UINC01000955">
    <property type="protein sequence ID" value="SUZ65271.1"/>
    <property type="molecule type" value="Genomic_DNA"/>
</dbReference>
<dbReference type="Pfam" id="PF07969">
    <property type="entry name" value="Amidohydro_3"/>
    <property type="match status" value="1"/>
</dbReference>
<proteinExistence type="predicted"/>
<dbReference type="SUPFAM" id="SSF51338">
    <property type="entry name" value="Composite domain of metallo-dependent hydrolases"/>
    <property type="match status" value="1"/>
</dbReference>
<reference evidence="2" key="1">
    <citation type="submission" date="2018-05" db="EMBL/GenBank/DDBJ databases">
        <authorList>
            <person name="Lanie J.A."/>
            <person name="Ng W.-L."/>
            <person name="Kazmierczak K.M."/>
            <person name="Andrzejewski T.M."/>
            <person name="Davidsen T.M."/>
            <person name="Wayne K.J."/>
            <person name="Tettelin H."/>
            <person name="Glass J.I."/>
            <person name="Rusch D."/>
            <person name="Podicherti R."/>
            <person name="Tsui H.-C.T."/>
            <person name="Winkler M.E."/>
        </authorList>
    </citation>
    <scope>NUCLEOTIDE SEQUENCE</scope>
</reference>
<dbReference type="InterPro" id="IPR013108">
    <property type="entry name" value="Amidohydro_3"/>
</dbReference>
<evidence type="ECO:0000313" key="2">
    <source>
        <dbReference type="EMBL" id="SUZ65271.1"/>
    </source>
</evidence>
<dbReference type="PANTHER" id="PTHR22642:SF2">
    <property type="entry name" value="PROTEIN LONG AFTER FAR-RED 3"/>
    <property type="match status" value="1"/>
</dbReference>
<dbReference type="Gene3D" id="3.20.20.140">
    <property type="entry name" value="Metal-dependent hydrolases"/>
    <property type="match status" value="1"/>
</dbReference>
<dbReference type="InterPro" id="IPR033932">
    <property type="entry name" value="YtcJ-like"/>
</dbReference>
<dbReference type="SUPFAM" id="SSF51556">
    <property type="entry name" value="Metallo-dependent hydrolases"/>
    <property type="match status" value="1"/>
</dbReference>
<accession>A0A381PE35</accession>
<dbReference type="AlphaFoldDB" id="A0A381PE35"/>
<evidence type="ECO:0000259" key="1">
    <source>
        <dbReference type="Pfam" id="PF07969"/>
    </source>
</evidence>
<feature type="domain" description="Amidohydrolase 3" evidence="1">
    <location>
        <begin position="76"/>
        <end position="564"/>
    </location>
</feature>
<name>A0A381PE35_9ZZZZ</name>
<dbReference type="InterPro" id="IPR032466">
    <property type="entry name" value="Metal_Hydrolase"/>
</dbReference>
<dbReference type="Gene3D" id="3.10.310.70">
    <property type="match status" value="1"/>
</dbReference>
<organism evidence="2">
    <name type="scientific">marine metagenome</name>
    <dbReference type="NCBI Taxonomy" id="408172"/>
    <lineage>
        <taxon>unclassified sequences</taxon>
        <taxon>metagenomes</taxon>
        <taxon>ecological metagenomes</taxon>
    </lineage>
</organism>
<gene>
    <name evidence="2" type="ORF">METZ01_LOCUS18125</name>
</gene>
<dbReference type="GO" id="GO:0016810">
    <property type="term" value="F:hydrolase activity, acting on carbon-nitrogen (but not peptide) bonds"/>
    <property type="evidence" value="ECO:0007669"/>
    <property type="project" value="InterPro"/>
</dbReference>
<dbReference type="PROSITE" id="PS51257">
    <property type="entry name" value="PROKAR_LIPOPROTEIN"/>
    <property type="match status" value="1"/>
</dbReference>
<protein>
    <recommendedName>
        <fullName evidence="1">Amidohydrolase 3 domain-containing protein</fullName>
    </recommendedName>
</protein>